<dbReference type="Gene3D" id="3.30.390.10">
    <property type="entry name" value="Enolase-like, N-terminal domain"/>
    <property type="match status" value="1"/>
</dbReference>
<keyword evidence="3" id="KW-0460">Magnesium</keyword>
<dbReference type="Gene3D" id="3.20.20.120">
    <property type="entry name" value="Enolase-like C-terminal domain"/>
    <property type="match status" value="1"/>
</dbReference>
<keyword evidence="4 8" id="KW-0456">Lyase</keyword>
<dbReference type="EMBL" id="JAAXOU010000015">
    <property type="protein sequence ID" value="NKY13152.1"/>
    <property type="molecule type" value="Genomic_DNA"/>
</dbReference>
<evidence type="ECO:0000256" key="2">
    <source>
        <dbReference type="ARBA" id="ARBA00022723"/>
    </source>
</evidence>
<reference evidence="8 9" key="1">
    <citation type="submission" date="2020-04" db="EMBL/GenBank/DDBJ databases">
        <title>MicrobeNet Type strains.</title>
        <authorList>
            <person name="Nicholson A.C."/>
        </authorList>
    </citation>
    <scope>NUCLEOTIDE SEQUENCE [LARGE SCALE GENOMIC DNA]</scope>
    <source>
        <strain evidence="8 9">DSM 40738</strain>
    </source>
</reference>
<dbReference type="SMART" id="SM00922">
    <property type="entry name" value="MR_MLE"/>
    <property type="match status" value="1"/>
</dbReference>
<dbReference type="SUPFAM" id="SSF54826">
    <property type="entry name" value="Enolase N-terminal domain-like"/>
    <property type="match status" value="1"/>
</dbReference>
<evidence type="ECO:0000313" key="8">
    <source>
        <dbReference type="EMBL" id="NKY13152.1"/>
    </source>
</evidence>
<dbReference type="SFLD" id="SFLDF00009">
    <property type="entry name" value="o-succinylbenzoate_synthase"/>
    <property type="match status" value="1"/>
</dbReference>
<dbReference type="NCBIfam" id="TIGR01928">
    <property type="entry name" value="menC_lowGC_arch"/>
    <property type="match status" value="1"/>
</dbReference>
<dbReference type="GO" id="GO:0016854">
    <property type="term" value="F:racemase and epimerase activity"/>
    <property type="evidence" value="ECO:0007669"/>
    <property type="project" value="UniProtKB-ARBA"/>
</dbReference>
<accession>A0AA44DBB1</accession>
<dbReference type="GO" id="GO:0046872">
    <property type="term" value="F:metal ion binding"/>
    <property type="evidence" value="ECO:0007669"/>
    <property type="project" value="UniProtKB-KW"/>
</dbReference>
<dbReference type="AlphaFoldDB" id="A0AA44DBB1"/>
<dbReference type="EC" id="4.2.1.113" evidence="5 6"/>
<dbReference type="Pfam" id="PF13378">
    <property type="entry name" value="MR_MLE_C"/>
    <property type="match status" value="1"/>
</dbReference>
<evidence type="ECO:0000256" key="1">
    <source>
        <dbReference type="ARBA" id="ARBA00001968"/>
    </source>
</evidence>
<dbReference type="GO" id="GO:0009234">
    <property type="term" value="P:menaquinone biosynthetic process"/>
    <property type="evidence" value="ECO:0007669"/>
    <property type="project" value="UniProtKB-UniRule"/>
</dbReference>
<protein>
    <recommendedName>
        <fullName evidence="5 6">o-succinylbenzoate synthase</fullName>
        <ecNumber evidence="5 6">4.2.1.113</ecNumber>
    </recommendedName>
</protein>
<keyword evidence="2" id="KW-0479">Metal-binding</keyword>
<dbReference type="InterPro" id="IPR029017">
    <property type="entry name" value="Enolase-like_N"/>
</dbReference>
<dbReference type="Proteomes" id="UP000570003">
    <property type="component" value="Unassembled WGS sequence"/>
</dbReference>
<evidence type="ECO:0000256" key="3">
    <source>
        <dbReference type="ARBA" id="ARBA00022842"/>
    </source>
</evidence>
<evidence type="ECO:0000259" key="7">
    <source>
        <dbReference type="SMART" id="SM00922"/>
    </source>
</evidence>
<gene>
    <name evidence="8" type="primary">menC</name>
    <name evidence="8" type="ORF">HGA06_02895</name>
</gene>
<dbReference type="InterPro" id="IPR013341">
    <property type="entry name" value="Mandelate_racemase_N_dom"/>
</dbReference>
<dbReference type="SFLD" id="SFLDG00180">
    <property type="entry name" value="muconate_cycloisomerase"/>
    <property type="match status" value="1"/>
</dbReference>
<proteinExistence type="predicted"/>
<comment type="cofactor">
    <cofactor evidence="1">
        <name>a divalent metal cation</name>
        <dbReference type="ChEBI" id="CHEBI:60240"/>
    </cofactor>
</comment>
<feature type="domain" description="Mandelate racemase/muconate lactonizing enzyme C-terminal" evidence="7">
    <location>
        <begin position="142"/>
        <end position="234"/>
    </location>
</feature>
<dbReference type="PANTHER" id="PTHR48073:SF5">
    <property type="entry name" value="O-SUCCINYLBENZOATE SYNTHASE"/>
    <property type="match status" value="1"/>
</dbReference>
<organism evidence="8 9">
    <name type="scientific">Streptomyces somaliensis (strain ATCC 33201 / DSM 40738 / JCM 12659 / KCTC 9044 / NCTC 11332 / NRRL B-12077 / IP 733)</name>
    <dbReference type="NCBI Taxonomy" id="1134445"/>
    <lineage>
        <taxon>Bacteria</taxon>
        <taxon>Bacillati</taxon>
        <taxon>Actinomycetota</taxon>
        <taxon>Actinomycetes</taxon>
        <taxon>Kitasatosporales</taxon>
        <taxon>Streptomycetaceae</taxon>
        <taxon>Streptomyces</taxon>
    </lineage>
</organism>
<dbReference type="PANTHER" id="PTHR48073">
    <property type="entry name" value="O-SUCCINYLBENZOATE SYNTHASE-RELATED"/>
    <property type="match status" value="1"/>
</dbReference>
<dbReference type="RefSeq" id="WP_168437429.1">
    <property type="nucleotide sequence ID" value="NZ_JAAXOU010000015.1"/>
</dbReference>
<dbReference type="GO" id="GO:0043748">
    <property type="term" value="F:O-succinylbenzoate synthase activity"/>
    <property type="evidence" value="ECO:0007669"/>
    <property type="project" value="UniProtKB-EC"/>
</dbReference>
<dbReference type="InterPro" id="IPR036849">
    <property type="entry name" value="Enolase-like_C_sf"/>
</dbReference>
<evidence type="ECO:0000256" key="5">
    <source>
        <dbReference type="ARBA" id="ARBA00029491"/>
    </source>
</evidence>
<dbReference type="InterPro" id="IPR029065">
    <property type="entry name" value="Enolase_C-like"/>
</dbReference>
<comment type="caution">
    <text evidence="8">The sequence shown here is derived from an EMBL/GenBank/DDBJ whole genome shotgun (WGS) entry which is preliminary data.</text>
</comment>
<dbReference type="SFLD" id="SFLDS00001">
    <property type="entry name" value="Enolase"/>
    <property type="match status" value="1"/>
</dbReference>
<dbReference type="InterPro" id="IPR013342">
    <property type="entry name" value="Mandelate_racemase_C"/>
</dbReference>
<dbReference type="SUPFAM" id="SSF51604">
    <property type="entry name" value="Enolase C-terminal domain-like"/>
    <property type="match status" value="1"/>
</dbReference>
<evidence type="ECO:0000313" key="9">
    <source>
        <dbReference type="Proteomes" id="UP000570003"/>
    </source>
</evidence>
<dbReference type="Pfam" id="PF02746">
    <property type="entry name" value="MR_MLE_N"/>
    <property type="match status" value="1"/>
</dbReference>
<evidence type="ECO:0000256" key="6">
    <source>
        <dbReference type="NCBIfam" id="TIGR01928"/>
    </source>
</evidence>
<name>A0AA44DBB1_STRE0</name>
<dbReference type="InterPro" id="IPR010197">
    <property type="entry name" value="OSBS/NAAAR"/>
</dbReference>
<keyword evidence="9" id="KW-1185">Reference proteome</keyword>
<sequence>MNIDRITLRLVTAELTQPFENRWQRYHTWTKLIVETEGEGATGRAECTAMETPFYNYETIVTAWYVIEEYLGPMLLAAGRSDPHHCMELWREVNGHEEAKGAVEAALWDLQARLHGRPLCEELGGSVRPVPVGATVGIEPTVDRLVESAADVVRTGYQRLRLKIRPGWDLDPVREVRAAFPQLPLIADANAAYDESHLEHLAAMDELGLLALEQPFPRHSLPATTRLQHRLDTPICLDEQIHSVREAQEAVRLGACRMINIKTGRVGGLGESVRIHDFCAAEGIPTFMGGKWDQGIGRWTNLALATLPNMTLPSDVGPSDGYYRDDGALPRLVFHEPGWVRPLARPGTGVEPTGTLKVEKEKELRGGGVR</sequence>
<evidence type="ECO:0000256" key="4">
    <source>
        <dbReference type="ARBA" id="ARBA00023239"/>
    </source>
</evidence>